<comment type="caution">
    <text evidence="3">The sequence shown here is derived from an EMBL/GenBank/DDBJ whole genome shotgun (WGS) entry which is preliminary data.</text>
</comment>
<comment type="similarity">
    <text evidence="1">Belongs to the cycloisomerase 2 family.</text>
</comment>
<dbReference type="GO" id="GO:0017057">
    <property type="term" value="F:6-phosphogluconolactonase activity"/>
    <property type="evidence" value="ECO:0007669"/>
    <property type="project" value="TreeGrafter"/>
</dbReference>
<keyword evidence="4" id="KW-1185">Reference proteome</keyword>
<reference evidence="3 4" key="1">
    <citation type="submission" date="2018-01" db="EMBL/GenBank/DDBJ databases">
        <title>Whole genome analyses suggest that Burkholderia sensu lato contains two further novel genera in the rhizoxinica-symbiotica group Mycetohabitans gen. nov., and Trinickia gen. nov.: implications for the evolution of diazotrophy and nodulation in the Burkholderiaceae.</title>
        <authorList>
            <person name="Estrada-de los Santos P."/>
            <person name="Palmer M."/>
            <person name="Chavez-Ramirez B."/>
            <person name="Beukes C."/>
            <person name="Steenkamp E.T."/>
            <person name="Hirsch A.M."/>
            <person name="Manyaka P."/>
            <person name="Maluk M."/>
            <person name="Lafos M."/>
            <person name="Crook M."/>
            <person name="Gross E."/>
            <person name="Simon M.F."/>
            <person name="Bueno dos Reis Junior F."/>
            <person name="Poole P.S."/>
            <person name="Venter S.N."/>
            <person name="James E.K."/>
        </authorList>
    </citation>
    <scope>NUCLEOTIDE SEQUENCE [LARGE SCALE GENOMIC DNA]</scope>
    <source>
        <strain evidence="3 4">JPY 581</strain>
    </source>
</reference>
<proteinExistence type="inferred from homology"/>
<dbReference type="PANTHER" id="PTHR30344">
    <property type="entry name" value="6-PHOSPHOGLUCONOLACTONASE-RELATED"/>
    <property type="match status" value="1"/>
</dbReference>
<dbReference type="Gene3D" id="2.130.10.10">
    <property type="entry name" value="YVTN repeat-like/Quinoprotein amine dehydrogenase"/>
    <property type="match status" value="1"/>
</dbReference>
<accession>A0A2N7X0Y4</accession>
<dbReference type="PANTHER" id="PTHR30344:SF1">
    <property type="entry name" value="6-PHOSPHOGLUCONOLACTONASE"/>
    <property type="match status" value="1"/>
</dbReference>
<evidence type="ECO:0000256" key="1">
    <source>
        <dbReference type="ARBA" id="ARBA00005564"/>
    </source>
</evidence>
<dbReference type="InterPro" id="IPR050282">
    <property type="entry name" value="Cycloisomerase_2"/>
</dbReference>
<dbReference type="InterPro" id="IPR019405">
    <property type="entry name" value="Lactonase_7-beta_prop"/>
</dbReference>
<sequence>MNDRTDRTLVFAGCLNRPIPHFATANGNGIAMFSLDETSGRLSFLAEFTNVDNPTYLAVVQERTMLYATSELIDSPEGFISALRIDAANGALTLVGERQRTRGRLTAWCATDARGEVALVANYARERTDDEPRRHIASFSILADGTLTSVTSEFTHEGRGPHDDRQSVPHAHCAVPSPDNRFVIVADLGTDELTTYALDQPRRALGPANTAPLKLAPGSGPRHLTFHPNGALAYVICELANAIDRLAYDRDMGELRWLDRTDMLPAGAMPSFAAGLVASANGRQLYASLRGDDSVITYALEEGSGRIVGASASPSGGKTPRSIALSPSGKFLFVANQDSDLIASWRLDPHTGIPLEQADSVHVGTPMCVQAATFRPK</sequence>
<evidence type="ECO:0000256" key="2">
    <source>
        <dbReference type="ARBA" id="ARBA00022526"/>
    </source>
</evidence>
<keyword evidence="2" id="KW-0313">Glucose metabolism</keyword>
<keyword evidence="2" id="KW-0119">Carbohydrate metabolism</keyword>
<dbReference type="EMBL" id="PNYC01000012">
    <property type="protein sequence ID" value="PMS35284.1"/>
    <property type="molecule type" value="Genomic_DNA"/>
</dbReference>
<evidence type="ECO:0000313" key="4">
    <source>
        <dbReference type="Proteomes" id="UP000235777"/>
    </source>
</evidence>
<organism evidence="3 4">
    <name type="scientific">Trinickia symbiotica</name>
    <dbReference type="NCBI Taxonomy" id="863227"/>
    <lineage>
        <taxon>Bacteria</taxon>
        <taxon>Pseudomonadati</taxon>
        <taxon>Pseudomonadota</taxon>
        <taxon>Betaproteobacteria</taxon>
        <taxon>Burkholderiales</taxon>
        <taxon>Burkholderiaceae</taxon>
        <taxon>Trinickia</taxon>
    </lineage>
</organism>
<dbReference type="Pfam" id="PF10282">
    <property type="entry name" value="Lactonase"/>
    <property type="match status" value="1"/>
</dbReference>
<dbReference type="Proteomes" id="UP000235777">
    <property type="component" value="Unassembled WGS sequence"/>
</dbReference>
<dbReference type="STRING" id="863227.GCA_000373005_05474"/>
<protein>
    <submittedName>
        <fullName evidence="3">Lactonase family protein</fullName>
    </submittedName>
</protein>
<dbReference type="InterPro" id="IPR011048">
    <property type="entry name" value="Haem_d1_sf"/>
</dbReference>
<dbReference type="GO" id="GO:0006006">
    <property type="term" value="P:glucose metabolic process"/>
    <property type="evidence" value="ECO:0007669"/>
    <property type="project" value="UniProtKB-KW"/>
</dbReference>
<evidence type="ECO:0000313" key="3">
    <source>
        <dbReference type="EMBL" id="PMS35284.1"/>
    </source>
</evidence>
<dbReference type="InterPro" id="IPR015943">
    <property type="entry name" value="WD40/YVTN_repeat-like_dom_sf"/>
</dbReference>
<gene>
    <name evidence="3" type="ORF">C0Z20_19465</name>
</gene>
<dbReference type="SUPFAM" id="SSF51004">
    <property type="entry name" value="C-terminal (heme d1) domain of cytochrome cd1-nitrite reductase"/>
    <property type="match status" value="1"/>
</dbReference>
<dbReference type="AlphaFoldDB" id="A0A2N7X0Y4"/>
<name>A0A2N7X0Y4_9BURK</name>
<dbReference type="RefSeq" id="WP_018444088.1">
    <property type="nucleotide sequence ID" value="NZ_KB890219.1"/>
</dbReference>